<feature type="compositionally biased region" description="Basic and acidic residues" evidence="1">
    <location>
        <begin position="336"/>
        <end position="345"/>
    </location>
</feature>
<reference evidence="2 3" key="1">
    <citation type="journal article" date="2018" name="Cell">
        <title>The Chara Genome: Secondary Complexity and Implications for Plant Terrestrialization.</title>
        <authorList>
            <person name="Nishiyama T."/>
            <person name="Sakayama H."/>
            <person name="Vries J.D."/>
            <person name="Buschmann H."/>
            <person name="Saint-Marcoux D."/>
            <person name="Ullrich K.K."/>
            <person name="Haas F.B."/>
            <person name="Vanderstraeten L."/>
            <person name="Becker D."/>
            <person name="Lang D."/>
            <person name="Vosolsobe S."/>
            <person name="Rombauts S."/>
            <person name="Wilhelmsson P.K.I."/>
            <person name="Janitza P."/>
            <person name="Kern R."/>
            <person name="Heyl A."/>
            <person name="Rumpler F."/>
            <person name="Villalobos L.I.A.C."/>
            <person name="Clay J.M."/>
            <person name="Skokan R."/>
            <person name="Toyoda A."/>
            <person name="Suzuki Y."/>
            <person name="Kagoshima H."/>
            <person name="Schijlen E."/>
            <person name="Tajeshwar N."/>
            <person name="Catarino B."/>
            <person name="Hetherington A.J."/>
            <person name="Saltykova A."/>
            <person name="Bonnot C."/>
            <person name="Breuninger H."/>
            <person name="Symeonidi A."/>
            <person name="Radhakrishnan G.V."/>
            <person name="Van Nieuwerburgh F."/>
            <person name="Deforce D."/>
            <person name="Chang C."/>
            <person name="Karol K.G."/>
            <person name="Hedrich R."/>
            <person name="Ulvskov P."/>
            <person name="Glockner G."/>
            <person name="Delwiche C.F."/>
            <person name="Petrasek J."/>
            <person name="Van de Peer Y."/>
            <person name="Friml J."/>
            <person name="Beilby M."/>
            <person name="Dolan L."/>
            <person name="Kohara Y."/>
            <person name="Sugano S."/>
            <person name="Fujiyama A."/>
            <person name="Delaux P.-M."/>
            <person name="Quint M."/>
            <person name="TheiBen G."/>
            <person name="Hagemann M."/>
            <person name="Harholt J."/>
            <person name="Dunand C."/>
            <person name="Zachgo S."/>
            <person name="Langdale J."/>
            <person name="Maumus F."/>
            <person name="Straeten D.V.D."/>
            <person name="Gould S.B."/>
            <person name="Rensing S.A."/>
        </authorList>
    </citation>
    <scope>NUCLEOTIDE SEQUENCE [LARGE SCALE GENOMIC DNA]</scope>
    <source>
        <strain evidence="2 3">S276</strain>
    </source>
</reference>
<feature type="compositionally biased region" description="Acidic residues" evidence="1">
    <location>
        <begin position="376"/>
        <end position="386"/>
    </location>
</feature>
<feature type="compositionally biased region" description="Basic and acidic residues" evidence="1">
    <location>
        <begin position="291"/>
        <end position="309"/>
    </location>
</feature>
<dbReference type="Proteomes" id="UP000265515">
    <property type="component" value="Unassembled WGS sequence"/>
</dbReference>
<evidence type="ECO:0000256" key="1">
    <source>
        <dbReference type="SAM" id="MobiDB-lite"/>
    </source>
</evidence>
<evidence type="ECO:0000313" key="2">
    <source>
        <dbReference type="EMBL" id="GBG80786.1"/>
    </source>
</evidence>
<comment type="caution">
    <text evidence="2">The sequence shown here is derived from an EMBL/GenBank/DDBJ whole genome shotgun (WGS) entry which is preliminary data.</text>
</comment>
<feature type="compositionally biased region" description="Basic and acidic residues" evidence="1">
    <location>
        <begin position="359"/>
        <end position="375"/>
    </location>
</feature>
<feature type="compositionally biased region" description="Acidic residues" evidence="1">
    <location>
        <begin position="310"/>
        <end position="328"/>
    </location>
</feature>
<dbReference type="EMBL" id="BFEA01000356">
    <property type="protein sequence ID" value="GBG80786.1"/>
    <property type="molecule type" value="Genomic_DNA"/>
</dbReference>
<feature type="compositionally biased region" description="Basic and acidic residues" evidence="1">
    <location>
        <begin position="216"/>
        <end position="229"/>
    </location>
</feature>
<sequence>MERHGDMTSIAPLGNDPLETDIRSEELKEVVATTKSHTFVLDLCEPVDLKLWKPQAFETLNSHLQTWCPSHWTLIVFVPRQHNLSFFASMHHLSFVKLLEGKWVRRNQQKKSFPAGNNLYTEDDRMYILFKGDDLRVNTSVPEHTTYSADLQTSFVGSARETLAALVAPGSRSSGTLKYAWIRTTSVEEPPERSALQSRSGLGEPSQDPTIGSGAMRDENASPERERRPLGLQREATSTGSGDTETTKSAEIQTSSGGGCQPRIVVPPRGATCTETEGRSSVFNTGTGEGAELHGREVGEDMEDGKEAQEGEEEGEEGEEGEDGEEVGETVLIELLEGREGEKADVSIGNNEGEDSEDDARSGESSDEFGRLYEENHEDDVDDDAMAIDRDTSG</sequence>
<feature type="compositionally biased region" description="Polar residues" evidence="1">
    <location>
        <begin position="235"/>
        <end position="255"/>
    </location>
</feature>
<keyword evidence="3" id="KW-1185">Reference proteome</keyword>
<name>A0A388LEQ2_CHABU</name>
<dbReference type="Gramene" id="GBG80786">
    <property type="protein sequence ID" value="GBG80786"/>
    <property type="gene ID" value="CBR_g31342"/>
</dbReference>
<proteinExistence type="predicted"/>
<feature type="region of interest" description="Disordered" evidence="1">
    <location>
        <begin position="187"/>
        <end position="394"/>
    </location>
</feature>
<dbReference type="AlphaFoldDB" id="A0A388LEQ2"/>
<organism evidence="2 3">
    <name type="scientific">Chara braunii</name>
    <name type="common">Braun's stonewort</name>
    <dbReference type="NCBI Taxonomy" id="69332"/>
    <lineage>
        <taxon>Eukaryota</taxon>
        <taxon>Viridiplantae</taxon>
        <taxon>Streptophyta</taxon>
        <taxon>Charophyceae</taxon>
        <taxon>Charales</taxon>
        <taxon>Characeae</taxon>
        <taxon>Chara</taxon>
    </lineage>
</organism>
<protein>
    <submittedName>
        <fullName evidence="2">Uncharacterized protein</fullName>
    </submittedName>
</protein>
<accession>A0A388LEQ2</accession>
<evidence type="ECO:0000313" key="3">
    <source>
        <dbReference type="Proteomes" id="UP000265515"/>
    </source>
</evidence>
<gene>
    <name evidence="2" type="ORF">CBR_g31342</name>
</gene>
<feature type="compositionally biased region" description="Polar residues" evidence="1">
    <location>
        <begin position="273"/>
        <end position="286"/>
    </location>
</feature>